<dbReference type="InterPro" id="IPR049945">
    <property type="entry name" value="AAA_22"/>
</dbReference>
<organism evidence="2 3">
    <name type="scientific">Streptomyces polyasparticus</name>
    <dbReference type="NCBI Taxonomy" id="2767826"/>
    <lineage>
        <taxon>Bacteria</taxon>
        <taxon>Bacillati</taxon>
        <taxon>Actinomycetota</taxon>
        <taxon>Actinomycetes</taxon>
        <taxon>Kitasatosporales</taxon>
        <taxon>Streptomycetaceae</taxon>
        <taxon>Streptomyces</taxon>
    </lineage>
</organism>
<dbReference type="PANTHER" id="PTHR47691:SF3">
    <property type="entry name" value="HTH-TYPE TRANSCRIPTIONAL REGULATOR RV0890C-RELATED"/>
    <property type="match status" value="1"/>
</dbReference>
<evidence type="ECO:0000313" key="2">
    <source>
        <dbReference type="EMBL" id="MBC9717659.1"/>
    </source>
</evidence>
<proteinExistence type="predicted"/>
<reference evidence="2 3" key="1">
    <citation type="submission" date="2020-08" db="EMBL/GenBank/DDBJ databases">
        <title>Genemic of Streptomyces polyaspartic.</title>
        <authorList>
            <person name="Liu W."/>
        </authorList>
    </citation>
    <scope>NUCLEOTIDE SEQUENCE [LARGE SCALE GENOMIC DNA]</scope>
    <source>
        <strain evidence="2 3">TRM66268-LWL</strain>
    </source>
</reference>
<evidence type="ECO:0000259" key="1">
    <source>
        <dbReference type="Pfam" id="PF13401"/>
    </source>
</evidence>
<feature type="domain" description="ORC1/DEAH AAA+ ATPase" evidence="1">
    <location>
        <begin position="27"/>
        <end position="117"/>
    </location>
</feature>
<name>A0ABR7SRZ2_9ACTN</name>
<dbReference type="PANTHER" id="PTHR47691">
    <property type="entry name" value="REGULATOR-RELATED"/>
    <property type="match status" value="1"/>
</dbReference>
<dbReference type="Gene3D" id="3.40.50.300">
    <property type="entry name" value="P-loop containing nucleotide triphosphate hydrolases"/>
    <property type="match status" value="1"/>
</dbReference>
<protein>
    <recommendedName>
        <fullName evidence="1">ORC1/DEAH AAA+ ATPase domain-containing protein</fullName>
    </recommendedName>
</protein>
<evidence type="ECO:0000313" key="3">
    <source>
        <dbReference type="Proteomes" id="UP000642284"/>
    </source>
</evidence>
<sequence length="319" mass="34691">MYPHSTSDPDPAEDLTPTGLAELLASEGQLTLTGPPGVGKSHLAARVAQATGLPVQHVDLTGCQDSAQVPQVIADALGADTGHSVDPLPGLLHALAPQHGVLVLDTCEHVAAGGAQIVDRIRDACPKLRLLTTSRRPLGTADENLVAVSPMTHEQTEDLLRAQAAAHQVDLDQAWAHLLSRHIDGDPLSVVLMVQALRRMGPRQLFARLSTPGGRFAILTDGASEPARHRSLWRAVEWSYQLCGRREQLMWFRLSAFSCTFTRDQVRLLFDVDDELDLLLRASVVLPVAPDRYRLPLAHREYGRMQLGAFGLYGVDDDA</sequence>
<accession>A0ABR7SRZ2</accession>
<dbReference type="SUPFAM" id="SSF52540">
    <property type="entry name" value="P-loop containing nucleoside triphosphate hydrolases"/>
    <property type="match status" value="1"/>
</dbReference>
<keyword evidence="3" id="KW-1185">Reference proteome</keyword>
<comment type="caution">
    <text evidence="2">The sequence shown here is derived from an EMBL/GenBank/DDBJ whole genome shotgun (WGS) entry which is preliminary data.</text>
</comment>
<gene>
    <name evidence="2" type="ORF">H9Y04_34520</name>
</gene>
<dbReference type="Pfam" id="PF13401">
    <property type="entry name" value="AAA_22"/>
    <property type="match status" value="1"/>
</dbReference>
<dbReference type="Proteomes" id="UP000642284">
    <property type="component" value="Unassembled WGS sequence"/>
</dbReference>
<dbReference type="RefSeq" id="WP_187818098.1">
    <property type="nucleotide sequence ID" value="NZ_JACTVJ010000020.1"/>
</dbReference>
<dbReference type="InterPro" id="IPR027417">
    <property type="entry name" value="P-loop_NTPase"/>
</dbReference>
<dbReference type="EMBL" id="JACTVJ010000020">
    <property type="protein sequence ID" value="MBC9717659.1"/>
    <property type="molecule type" value="Genomic_DNA"/>
</dbReference>